<feature type="DNA-binding region" description="Homeobox" evidence="5">
    <location>
        <begin position="191"/>
        <end position="250"/>
    </location>
</feature>
<dbReference type="Pfam" id="PF00046">
    <property type="entry name" value="Homeodomain"/>
    <property type="match status" value="1"/>
</dbReference>
<dbReference type="EnsemblMetazoa" id="CLYHEMT000347.1">
    <property type="protein sequence ID" value="CLYHEMP000347.1"/>
    <property type="gene ID" value="CLYHEMG000347"/>
</dbReference>
<evidence type="ECO:0000256" key="1">
    <source>
        <dbReference type="ARBA" id="ARBA00004123"/>
    </source>
</evidence>
<feature type="region of interest" description="Disordered" evidence="7">
    <location>
        <begin position="379"/>
        <end position="406"/>
    </location>
</feature>
<feature type="region of interest" description="Disordered" evidence="7">
    <location>
        <begin position="37"/>
        <end position="59"/>
    </location>
</feature>
<feature type="domain" description="Homeobox" evidence="8">
    <location>
        <begin position="189"/>
        <end position="249"/>
    </location>
</feature>
<dbReference type="InterPro" id="IPR017970">
    <property type="entry name" value="Homeobox_CS"/>
</dbReference>
<dbReference type="SMART" id="SM00389">
    <property type="entry name" value="HOX"/>
    <property type="match status" value="1"/>
</dbReference>
<evidence type="ECO:0000256" key="6">
    <source>
        <dbReference type="RuleBase" id="RU000682"/>
    </source>
</evidence>
<dbReference type="AlphaFoldDB" id="A0A7M5UY43"/>
<evidence type="ECO:0000256" key="3">
    <source>
        <dbReference type="ARBA" id="ARBA00023155"/>
    </source>
</evidence>
<evidence type="ECO:0000256" key="5">
    <source>
        <dbReference type="PROSITE-ProRule" id="PRU00108"/>
    </source>
</evidence>
<evidence type="ECO:0000259" key="8">
    <source>
        <dbReference type="PROSITE" id="PS50071"/>
    </source>
</evidence>
<dbReference type="InterPro" id="IPR001356">
    <property type="entry name" value="HD"/>
</dbReference>
<dbReference type="Proteomes" id="UP000594262">
    <property type="component" value="Unplaced"/>
</dbReference>
<dbReference type="PANTHER" id="PTHR24333">
    <property type="entry name" value="HOMEO BOX HB9 LIKE A-RELATED"/>
    <property type="match status" value="1"/>
</dbReference>
<feature type="compositionally biased region" description="Polar residues" evidence="7">
    <location>
        <begin position="85"/>
        <end position="95"/>
    </location>
</feature>
<name>A0A7M5UY43_9CNID</name>
<dbReference type="GO" id="GO:0005634">
    <property type="term" value="C:nucleus"/>
    <property type="evidence" value="ECO:0007669"/>
    <property type="project" value="UniProtKB-SubCell"/>
</dbReference>
<dbReference type="InterPro" id="IPR009057">
    <property type="entry name" value="Homeodomain-like_sf"/>
</dbReference>
<feature type="region of interest" description="Disordered" evidence="7">
    <location>
        <begin position="85"/>
        <end position="124"/>
    </location>
</feature>
<feature type="compositionally biased region" description="Polar residues" evidence="7">
    <location>
        <begin position="37"/>
        <end position="47"/>
    </location>
</feature>
<dbReference type="GO" id="GO:0003677">
    <property type="term" value="F:DNA binding"/>
    <property type="evidence" value="ECO:0007669"/>
    <property type="project" value="UniProtKB-UniRule"/>
</dbReference>
<feature type="compositionally biased region" description="Low complexity" evidence="7">
    <location>
        <begin position="96"/>
        <end position="118"/>
    </location>
</feature>
<evidence type="ECO:0000256" key="7">
    <source>
        <dbReference type="SAM" id="MobiDB-lite"/>
    </source>
</evidence>
<dbReference type="Gene3D" id="1.10.10.60">
    <property type="entry name" value="Homeodomain-like"/>
    <property type="match status" value="1"/>
</dbReference>
<proteinExistence type="predicted"/>
<dbReference type="PROSITE" id="PS00027">
    <property type="entry name" value="HOMEOBOX_1"/>
    <property type="match status" value="1"/>
</dbReference>
<protein>
    <recommendedName>
        <fullName evidence="8">Homeobox domain-containing protein</fullName>
    </recommendedName>
</protein>
<dbReference type="OrthoDB" id="5981595at2759"/>
<keyword evidence="2 5" id="KW-0238">DNA-binding</keyword>
<dbReference type="GeneID" id="136806487"/>
<sequence length="406" mass="45221">MSKDILVLNDAGEEVMLDHGLVSDNLNCDNQELPTPACRSSYSKAQRSGNSINTSGGGIGNKKGFRIDDILFSVSNNVLRSTSCLSSTASNNGPMPSSEPSLCSSSSSHGSSPDQMSPVLYLQDDHPNTSLCGIDIEKQRHPSIDRMSPTMLGCTRSRSLSPTLVHPSPTQNYSRLCPDAHSLYSPSLNDAKKPRTSFSPDQIQALEDSFQEKRYLNHTERMILADELNLTDCQIKTWFQNRRMKMKRQYKEAVDKGYLIPYHPYPFPRYSRLTPAHFASLPALNARRYLGSKQNTGGRPYHHSSSCGGGSGGCHCCSTPRSYPSPRSENFPSRTSTNSTPCSQAECTDLFPFRSRRGPEVLPSARNVERRDMQYESDFQDYFRQLPSKHEGSNSTSSSERSKKYV</sequence>
<dbReference type="InterPro" id="IPR050848">
    <property type="entry name" value="Homeobox_TF"/>
</dbReference>
<accession>A0A7M5UY43</accession>
<dbReference type="CDD" id="cd00086">
    <property type="entry name" value="homeodomain"/>
    <property type="match status" value="1"/>
</dbReference>
<dbReference type="GO" id="GO:0000981">
    <property type="term" value="F:DNA-binding transcription factor activity, RNA polymerase II-specific"/>
    <property type="evidence" value="ECO:0007669"/>
    <property type="project" value="InterPro"/>
</dbReference>
<comment type="subcellular location">
    <subcellularLocation>
        <location evidence="1 5 6">Nucleus</location>
    </subcellularLocation>
</comment>
<keyword evidence="10" id="KW-1185">Reference proteome</keyword>
<evidence type="ECO:0000313" key="9">
    <source>
        <dbReference type="EnsemblMetazoa" id="CLYHEMP000347.1"/>
    </source>
</evidence>
<evidence type="ECO:0000256" key="4">
    <source>
        <dbReference type="ARBA" id="ARBA00023242"/>
    </source>
</evidence>
<dbReference type="SUPFAM" id="SSF46689">
    <property type="entry name" value="Homeodomain-like"/>
    <property type="match status" value="1"/>
</dbReference>
<keyword evidence="4 5" id="KW-0539">Nucleus</keyword>
<dbReference type="PANTHER" id="PTHR24333:SF5">
    <property type="entry name" value="VENT HOMEOBOX"/>
    <property type="match status" value="1"/>
</dbReference>
<evidence type="ECO:0000313" key="10">
    <source>
        <dbReference type="Proteomes" id="UP000594262"/>
    </source>
</evidence>
<dbReference type="RefSeq" id="XP_066919173.1">
    <property type="nucleotide sequence ID" value="XM_067063072.1"/>
</dbReference>
<feature type="region of interest" description="Disordered" evidence="7">
    <location>
        <begin position="325"/>
        <end position="344"/>
    </location>
</feature>
<keyword evidence="3 5" id="KW-0371">Homeobox</keyword>
<evidence type="ECO:0000256" key="2">
    <source>
        <dbReference type="ARBA" id="ARBA00023125"/>
    </source>
</evidence>
<organism evidence="9 10">
    <name type="scientific">Clytia hemisphaerica</name>
    <dbReference type="NCBI Taxonomy" id="252671"/>
    <lineage>
        <taxon>Eukaryota</taxon>
        <taxon>Metazoa</taxon>
        <taxon>Cnidaria</taxon>
        <taxon>Hydrozoa</taxon>
        <taxon>Hydroidolina</taxon>
        <taxon>Leptothecata</taxon>
        <taxon>Obeliida</taxon>
        <taxon>Clytiidae</taxon>
        <taxon>Clytia</taxon>
    </lineage>
</organism>
<reference evidence="9" key="1">
    <citation type="submission" date="2021-01" db="UniProtKB">
        <authorList>
            <consortium name="EnsemblMetazoa"/>
        </authorList>
    </citation>
    <scope>IDENTIFICATION</scope>
</reference>
<dbReference type="PROSITE" id="PS50071">
    <property type="entry name" value="HOMEOBOX_2"/>
    <property type="match status" value="1"/>
</dbReference>